<dbReference type="InterPro" id="IPR007139">
    <property type="entry name" value="DUF349"/>
</dbReference>
<name>A0A3E0TRP5_9GAMM</name>
<accession>A0A3E0TRP5</accession>
<sequence>MIFKKLFASKANWQHQDPNVRVSCIEQELSLSDTEALQIIHQLAATDESALVRRAALLKLDDFDAWQQALAKDNTASIRRVAEQKIVEAIAGDNEQLTTNQRIEKAVSLNKAMAEQVLNQTSDTQLIIAILEKLEKPHLQVNVAQQKAQAEVWQFIIERTNELEALEKLAKKVNVESAKAVVEEKIAALTTAQELPKKIAKDAQLTLSKLLALKDVADYETVIAKRATLEQEWQTLSAQFELLTDETAQTFVDKYASIIDTLDKVFVAKAEQYQQAQIAAQVAEQQKVQQQAFEQALTTTEQAISEAIFENKALDEQSLAAKLTDFCAQVSDSVLNDQSKQALIAKAENLIDKLAKVSDIAASVANATQLIARFAQQTPPNVQQELADKQAAFRAWLHDWRENARNANGVLPASIISAHKEIKDKWLSALGPLEKAQEQLVRHVQRKASDLKRLLASGKYNAAFGVFNNYKRAYSELTAELQHKVHRDFEQLSEKMAELSDWEHYIATPRKKELLEEIQKLAQSPMDNPTEQANKVKWYRKTWNTLGHADEEIDRELNQAFNLACEQAFAPCRLFYAEQEKIRDAHLATRKVLIEEFEQLASQISNKLEAAIDYKSLEAKFNKLSQQWRSAGDIDRKAHKKISQQYQSLIKPIRAAINGYHHTNEEAKWALIKEAEQLVTQLADEQTVFDAVSKVKQLQQQWKAIGYAGAKKENLLWQKFRAVNDQIFGRRQQLQSQHKQENAEQLASVKASVESLSQGLMELTDSNANASVDSSLATISELESQALALKAELQTESHINKSALNLVTQFLAKCEQARQSAKANSAKQDWQRLFALFTAIATDSVEKANCQQLNDFNALSKTYQRKVMDNLATKQSSQRLALTVTVEIIAGIDSPAADQALRRELQVKLMQQKMNSGELKSTEEKLWLWLQDGQLTAQDLPLIERLQPIFCEQEH</sequence>
<organism evidence="1 2">
    <name type="scientific">Thalassotalea euphylliae</name>
    <dbReference type="NCBI Taxonomy" id="1655234"/>
    <lineage>
        <taxon>Bacteria</taxon>
        <taxon>Pseudomonadati</taxon>
        <taxon>Pseudomonadota</taxon>
        <taxon>Gammaproteobacteria</taxon>
        <taxon>Alteromonadales</taxon>
        <taxon>Colwelliaceae</taxon>
        <taxon>Thalassotalea</taxon>
    </lineage>
</organism>
<dbReference type="OrthoDB" id="5523335at2"/>
<dbReference type="RefSeq" id="WP_116008121.1">
    <property type="nucleotide sequence ID" value="NZ_QUOU01000001.1"/>
</dbReference>
<dbReference type="Proteomes" id="UP000256478">
    <property type="component" value="Unassembled WGS sequence"/>
</dbReference>
<evidence type="ECO:0000313" key="1">
    <source>
        <dbReference type="EMBL" id="REL27020.1"/>
    </source>
</evidence>
<reference evidence="1 2" key="1">
    <citation type="submission" date="2018-08" db="EMBL/GenBank/DDBJ databases">
        <title>Thalassotalea euphylliae genome.</title>
        <authorList>
            <person name="Summers S."/>
            <person name="Rice S.A."/>
            <person name="Freckelton M.L."/>
            <person name="Nedved B.T."/>
            <person name="Hadfield M.G."/>
        </authorList>
    </citation>
    <scope>NUCLEOTIDE SEQUENCE [LARGE SCALE GENOMIC DNA]</scope>
    <source>
        <strain evidence="1 2">H1</strain>
    </source>
</reference>
<dbReference type="Pfam" id="PF03993">
    <property type="entry name" value="DUF349"/>
    <property type="match status" value="1"/>
</dbReference>
<protein>
    <submittedName>
        <fullName evidence="1">DUF349 domain-containing protein</fullName>
    </submittedName>
</protein>
<gene>
    <name evidence="1" type="ORF">DXX93_10915</name>
</gene>
<evidence type="ECO:0000313" key="2">
    <source>
        <dbReference type="Proteomes" id="UP000256478"/>
    </source>
</evidence>
<proteinExistence type="predicted"/>
<dbReference type="EMBL" id="QUOU01000001">
    <property type="protein sequence ID" value="REL27020.1"/>
    <property type="molecule type" value="Genomic_DNA"/>
</dbReference>
<comment type="caution">
    <text evidence="1">The sequence shown here is derived from an EMBL/GenBank/DDBJ whole genome shotgun (WGS) entry which is preliminary data.</text>
</comment>
<dbReference type="AlphaFoldDB" id="A0A3E0TRP5"/>